<feature type="domain" description="Cyclic nucleotide-binding" evidence="4">
    <location>
        <begin position="15"/>
        <end position="108"/>
    </location>
</feature>
<dbReference type="Pfam" id="PF13545">
    <property type="entry name" value="HTH_Crp_2"/>
    <property type="match status" value="1"/>
</dbReference>
<evidence type="ECO:0000256" key="3">
    <source>
        <dbReference type="ARBA" id="ARBA00023163"/>
    </source>
</evidence>
<dbReference type="SMART" id="SM00419">
    <property type="entry name" value="HTH_CRP"/>
    <property type="match status" value="1"/>
</dbReference>
<evidence type="ECO:0000256" key="2">
    <source>
        <dbReference type="ARBA" id="ARBA00023125"/>
    </source>
</evidence>
<dbReference type="SMART" id="SM00100">
    <property type="entry name" value="cNMP"/>
    <property type="match status" value="1"/>
</dbReference>
<name>A0ABU2HY55_9RHOB</name>
<dbReference type="InterPro" id="IPR036390">
    <property type="entry name" value="WH_DNA-bd_sf"/>
</dbReference>
<protein>
    <submittedName>
        <fullName evidence="5">Crp/Fnr family transcriptional regulator</fullName>
    </submittedName>
</protein>
<dbReference type="SUPFAM" id="SSF46785">
    <property type="entry name" value="Winged helix' DNA-binding domain"/>
    <property type="match status" value="1"/>
</dbReference>
<gene>
    <name evidence="5" type="ORF">RGQ15_20770</name>
</gene>
<dbReference type="EMBL" id="JAVQLW010000005">
    <property type="protein sequence ID" value="MDS9469987.1"/>
    <property type="molecule type" value="Genomic_DNA"/>
</dbReference>
<evidence type="ECO:0000313" key="5">
    <source>
        <dbReference type="EMBL" id="MDS9469987.1"/>
    </source>
</evidence>
<comment type="caution">
    <text evidence="5">The sequence shown here is derived from an EMBL/GenBank/DDBJ whole genome shotgun (WGS) entry which is preliminary data.</text>
</comment>
<dbReference type="Gene3D" id="2.60.120.10">
    <property type="entry name" value="Jelly Rolls"/>
    <property type="match status" value="1"/>
</dbReference>
<keyword evidence="6" id="KW-1185">Reference proteome</keyword>
<keyword evidence="2" id="KW-0238">DNA-binding</keyword>
<reference evidence="6" key="1">
    <citation type="submission" date="2023-07" db="EMBL/GenBank/DDBJ databases">
        <title>Paracoccus sp. MBLB3053 whole genome sequence.</title>
        <authorList>
            <person name="Hwang C.Y."/>
            <person name="Cho E.-S."/>
            <person name="Seo M.-J."/>
        </authorList>
    </citation>
    <scope>NUCLEOTIDE SEQUENCE [LARGE SCALE GENOMIC DNA]</scope>
    <source>
        <strain evidence="6">MBLB3053</strain>
    </source>
</reference>
<organism evidence="5 6">
    <name type="scientific">Paracoccus aurantius</name>
    <dbReference type="NCBI Taxonomy" id="3073814"/>
    <lineage>
        <taxon>Bacteria</taxon>
        <taxon>Pseudomonadati</taxon>
        <taxon>Pseudomonadota</taxon>
        <taxon>Alphaproteobacteria</taxon>
        <taxon>Rhodobacterales</taxon>
        <taxon>Paracoccaceae</taxon>
        <taxon>Paracoccus</taxon>
    </lineage>
</organism>
<dbReference type="InterPro" id="IPR018490">
    <property type="entry name" value="cNMP-bd_dom_sf"/>
</dbReference>
<dbReference type="Proteomes" id="UP001269144">
    <property type="component" value="Unassembled WGS sequence"/>
</dbReference>
<proteinExistence type="predicted"/>
<dbReference type="CDD" id="cd00038">
    <property type="entry name" value="CAP_ED"/>
    <property type="match status" value="1"/>
</dbReference>
<dbReference type="PROSITE" id="PS50042">
    <property type="entry name" value="CNMP_BINDING_3"/>
    <property type="match status" value="1"/>
</dbReference>
<keyword evidence="3" id="KW-0804">Transcription</keyword>
<dbReference type="InterPro" id="IPR012318">
    <property type="entry name" value="HTH_CRP"/>
</dbReference>
<dbReference type="RefSeq" id="WP_311162773.1">
    <property type="nucleotide sequence ID" value="NZ_JAVQLW010000005.1"/>
</dbReference>
<evidence type="ECO:0000259" key="4">
    <source>
        <dbReference type="PROSITE" id="PS50042"/>
    </source>
</evidence>
<evidence type="ECO:0000256" key="1">
    <source>
        <dbReference type="ARBA" id="ARBA00023015"/>
    </source>
</evidence>
<dbReference type="InterPro" id="IPR036388">
    <property type="entry name" value="WH-like_DNA-bd_sf"/>
</dbReference>
<dbReference type="InterPro" id="IPR014710">
    <property type="entry name" value="RmlC-like_jellyroll"/>
</dbReference>
<dbReference type="Pfam" id="PF00027">
    <property type="entry name" value="cNMP_binding"/>
    <property type="match status" value="1"/>
</dbReference>
<evidence type="ECO:0000313" key="6">
    <source>
        <dbReference type="Proteomes" id="UP001269144"/>
    </source>
</evidence>
<dbReference type="InterPro" id="IPR000595">
    <property type="entry name" value="cNMP-bd_dom"/>
</dbReference>
<sequence>MDDQPGGAHLLSMELLQGLTEAQKRAFLSDCHSRTYSEPRDILLQGQPTDLFYLVERGQVEVVYLDGSGNSIIVHIAGPGEILGEIEALSGKTCAASCRALPNARLLACNVSILQNHVPAQQLVVNLAGLLHDRLVRDNRVRSVDNFLTADQRIDHYVHQFTSEGQPELFISQVYLASLAGCTRQTVNRRLRWLQDCGIVAISRGRIRVLRRDALGAASPD</sequence>
<accession>A0ABU2HY55</accession>
<dbReference type="Gene3D" id="1.10.10.10">
    <property type="entry name" value="Winged helix-like DNA-binding domain superfamily/Winged helix DNA-binding domain"/>
    <property type="match status" value="1"/>
</dbReference>
<keyword evidence="1" id="KW-0805">Transcription regulation</keyword>
<dbReference type="SUPFAM" id="SSF51206">
    <property type="entry name" value="cAMP-binding domain-like"/>
    <property type="match status" value="1"/>
</dbReference>